<dbReference type="UniPathway" id="UPA00262">
    <property type="reaction ID" value="UER00222"/>
</dbReference>
<dbReference type="OrthoDB" id="9773765at2"/>
<dbReference type="InterPro" id="IPR006367">
    <property type="entry name" value="Sirohaem_synthase_N"/>
</dbReference>
<organism evidence="7 8">
    <name type="scientific">Alteribacillus iranensis</name>
    <dbReference type="NCBI Taxonomy" id="930128"/>
    <lineage>
        <taxon>Bacteria</taxon>
        <taxon>Bacillati</taxon>
        <taxon>Bacillota</taxon>
        <taxon>Bacilli</taxon>
        <taxon>Bacillales</taxon>
        <taxon>Bacillaceae</taxon>
        <taxon>Alteribacillus</taxon>
    </lineage>
</organism>
<dbReference type="InterPro" id="IPR028161">
    <property type="entry name" value="Met8-like"/>
</dbReference>
<dbReference type="GO" id="GO:0019354">
    <property type="term" value="P:siroheme biosynthetic process"/>
    <property type="evidence" value="ECO:0007669"/>
    <property type="project" value="UniProtKB-UniPathway"/>
</dbReference>
<dbReference type="InterPro" id="IPR036291">
    <property type="entry name" value="NAD(P)-bd_dom_sf"/>
</dbReference>
<dbReference type="NCBIfam" id="TIGR01470">
    <property type="entry name" value="cysG_Nterm"/>
    <property type="match status" value="1"/>
</dbReference>
<dbReference type="Gene3D" id="3.30.160.110">
    <property type="entry name" value="Siroheme synthase, domain 2"/>
    <property type="match status" value="1"/>
</dbReference>
<proteinExistence type="predicted"/>
<keyword evidence="5" id="KW-0627">Porphyrin biosynthesis</keyword>
<dbReference type="PANTHER" id="PTHR35330">
    <property type="entry name" value="SIROHEME BIOSYNTHESIS PROTEIN MET8"/>
    <property type="match status" value="1"/>
</dbReference>
<keyword evidence="4" id="KW-0520">NAD</keyword>
<dbReference type="SUPFAM" id="SSF51735">
    <property type="entry name" value="NAD(P)-binding Rossmann-fold domains"/>
    <property type="match status" value="1"/>
</dbReference>
<dbReference type="Pfam" id="PF13241">
    <property type="entry name" value="NAD_binding_7"/>
    <property type="match status" value="1"/>
</dbReference>
<keyword evidence="3" id="KW-0560">Oxidoreductase</keyword>
<evidence type="ECO:0000313" key="8">
    <source>
        <dbReference type="Proteomes" id="UP000199516"/>
    </source>
</evidence>
<evidence type="ECO:0000256" key="3">
    <source>
        <dbReference type="ARBA" id="ARBA00023002"/>
    </source>
</evidence>
<dbReference type="EC" id="1.3.1.76" evidence="2"/>
<evidence type="ECO:0000313" key="7">
    <source>
        <dbReference type="EMBL" id="SFE51284.1"/>
    </source>
</evidence>
<dbReference type="Gene3D" id="3.40.50.720">
    <property type="entry name" value="NAD(P)-binding Rossmann-like Domain"/>
    <property type="match status" value="1"/>
</dbReference>
<evidence type="ECO:0000256" key="4">
    <source>
        <dbReference type="ARBA" id="ARBA00023027"/>
    </source>
</evidence>
<reference evidence="7 8" key="1">
    <citation type="submission" date="2016-10" db="EMBL/GenBank/DDBJ databases">
        <authorList>
            <person name="de Groot N.N."/>
        </authorList>
    </citation>
    <scope>NUCLEOTIDE SEQUENCE [LARGE SCALE GENOMIC DNA]</scope>
    <source>
        <strain evidence="7 8">DSM 23995</strain>
    </source>
</reference>
<protein>
    <recommendedName>
        <fullName evidence="2">precorrin-2 dehydrogenase</fullName>
        <ecNumber evidence="2">1.3.1.76</ecNumber>
    </recommendedName>
</protein>
<comment type="pathway">
    <text evidence="1">Porphyrin-containing compound metabolism; siroheme biosynthesis; sirohydrochlorin from precorrin-2: step 1/1.</text>
</comment>
<dbReference type="SUPFAM" id="SSF75615">
    <property type="entry name" value="Siroheme synthase middle domains-like"/>
    <property type="match status" value="1"/>
</dbReference>
<dbReference type="RefSeq" id="WP_091658167.1">
    <property type="nucleotide sequence ID" value="NZ_FONT01000002.1"/>
</dbReference>
<evidence type="ECO:0000256" key="2">
    <source>
        <dbReference type="ARBA" id="ARBA00012400"/>
    </source>
</evidence>
<dbReference type="GO" id="GO:0043115">
    <property type="term" value="F:precorrin-2 dehydrogenase activity"/>
    <property type="evidence" value="ECO:0007669"/>
    <property type="project" value="UniProtKB-EC"/>
</dbReference>
<accession>A0A1I2B549</accession>
<name>A0A1I2B549_9BACI</name>
<keyword evidence="8" id="KW-1185">Reference proteome</keyword>
<gene>
    <name evidence="7" type="ORF">SAMN05192532_10289</name>
</gene>
<dbReference type="EMBL" id="FONT01000002">
    <property type="protein sequence ID" value="SFE51284.1"/>
    <property type="molecule type" value="Genomic_DNA"/>
</dbReference>
<dbReference type="AlphaFoldDB" id="A0A1I2B549"/>
<evidence type="ECO:0000256" key="1">
    <source>
        <dbReference type="ARBA" id="ARBA00005010"/>
    </source>
</evidence>
<sequence>MFNFPLFLDVTDKKVVIAGGGNVALRKARKLTAAAANVIVVAPHIVSPLYEMYKEGTIDWMEGKLDPEHIRDAFLTVSASGSSEAQHIISQTVRPDQLVNGADQPAIGNVAFPASVEEEEIHIAISTKGKDPSRAKVLREELEEWLKERQTKDRHE</sequence>
<dbReference type="STRING" id="930128.SAMN05192532_10289"/>
<dbReference type="PANTHER" id="PTHR35330:SF1">
    <property type="entry name" value="SIROHEME BIOSYNTHESIS PROTEIN MET8"/>
    <property type="match status" value="1"/>
</dbReference>
<evidence type="ECO:0000256" key="5">
    <source>
        <dbReference type="ARBA" id="ARBA00023244"/>
    </source>
</evidence>
<dbReference type="Proteomes" id="UP000199516">
    <property type="component" value="Unassembled WGS sequence"/>
</dbReference>
<evidence type="ECO:0000256" key="6">
    <source>
        <dbReference type="ARBA" id="ARBA00047561"/>
    </source>
</evidence>
<dbReference type="GO" id="GO:0004325">
    <property type="term" value="F:ferrochelatase activity"/>
    <property type="evidence" value="ECO:0007669"/>
    <property type="project" value="InterPro"/>
</dbReference>
<comment type="catalytic activity">
    <reaction evidence="6">
        <text>precorrin-2 + NAD(+) = sirohydrochlorin + NADH + 2 H(+)</text>
        <dbReference type="Rhea" id="RHEA:15613"/>
        <dbReference type="ChEBI" id="CHEBI:15378"/>
        <dbReference type="ChEBI" id="CHEBI:57540"/>
        <dbReference type="ChEBI" id="CHEBI:57945"/>
        <dbReference type="ChEBI" id="CHEBI:58351"/>
        <dbReference type="ChEBI" id="CHEBI:58827"/>
        <dbReference type="EC" id="1.3.1.76"/>
    </reaction>
</comment>